<feature type="transmembrane region" description="Helical" evidence="1">
    <location>
        <begin position="74"/>
        <end position="99"/>
    </location>
</feature>
<keyword evidence="1" id="KW-0472">Membrane</keyword>
<keyword evidence="3" id="KW-0482">Metalloprotease</keyword>
<keyword evidence="3" id="KW-0645">Protease</keyword>
<protein>
    <submittedName>
        <fullName evidence="3">CPBP family intramembrane metalloprotease</fullName>
    </submittedName>
</protein>
<name>A0A4Q2S147_9ACTN</name>
<gene>
    <name evidence="3" type="ORF">EUA93_13975</name>
</gene>
<keyword evidence="1" id="KW-0812">Transmembrane</keyword>
<dbReference type="InterPro" id="IPR003675">
    <property type="entry name" value="Rce1/LyrA-like_dom"/>
</dbReference>
<feature type="transmembrane region" description="Helical" evidence="1">
    <location>
        <begin position="281"/>
        <end position="304"/>
    </location>
</feature>
<feature type="domain" description="CAAX prenyl protease 2/Lysostaphin resistance protein A-like" evidence="2">
    <location>
        <begin position="165"/>
        <end position="260"/>
    </location>
</feature>
<comment type="caution">
    <text evidence="3">The sequence shown here is derived from an EMBL/GenBank/DDBJ whole genome shotgun (WGS) entry which is preliminary data.</text>
</comment>
<dbReference type="OrthoDB" id="2680086at2"/>
<feature type="transmembrane region" description="Helical" evidence="1">
    <location>
        <begin position="249"/>
        <end position="269"/>
    </location>
</feature>
<feature type="transmembrane region" description="Helical" evidence="1">
    <location>
        <begin position="223"/>
        <end position="242"/>
    </location>
</feature>
<dbReference type="EMBL" id="SDWT01000001">
    <property type="protein sequence ID" value="RYB95350.1"/>
    <property type="molecule type" value="Genomic_DNA"/>
</dbReference>
<dbReference type="AlphaFoldDB" id="A0A4Q2S147"/>
<sequence>MSSPLAPDFRPRYHELHRVGRPGWWRSLIGAVTLLLLVFVVVPAVAGLVAFAVLTATGSTVDEATRILDVTSGVTPAGLASLNIILGLAIPTSWLVIWLMHRLKPRWLSSVRPRIRWRFLLACLPISVVALLASLLVAMVVPSADVAGTSTAGSLNDFTTTTRDFLLVIALLTPFQAAGEEYLFRGYLTQAFGSMFANRRVSLVLAVLVPSLLFALAHGLGQSVPVFFDRFAFGVVAGILVIRTGGLEAAIAMHVLNNFVAYGLALSFGDMTEALNASGPSSWWMIASTLAQSLVYLGLASWLAKAMHLVDSGPPVGGVLPPPPGHPELVGQPPRV</sequence>
<keyword evidence="1" id="KW-1133">Transmembrane helix</keyword>
<feature type="transmembrane region" description="Helical" evidence="1">
    <location>
        <begin position="28"/>
        <end position="54"/>
    </location>
</feature>
<dbReference type="GO" id="GO:0004175">
    <property type="term" value="F:endopeptidase activity"/>
    <property type="evidence" value="ECO:0007669"/>
    <property type="project" value="UniProtKB-ARBA"/>
</dbReference>
<keyword evidence="4" id="KW-1185">Reference proteome</keyword>
<accession>A0A4Q2S147</accession>
<reference evidence="3 4" key="1">
    <citation type="submission" date="2019-01" db="EMBL/GenBank/DDBJ databases">
        <title>Novel species of Nocardioides.</title>
        <authorList>
            <person name="Liu Q."/>
            <person name="Xin Y.-H."/>
        </authorList>
    </citation>
    <scope>NUCLEOTIDE SEQUENCE [LARGE SCALE GENOMIC DNA]</scope>
    <source>
        <strain evidence="3 4">CGMCC 4.6882</strain>
    </source>
</reference>
<keyword evidence="3" id="KW-0378">Hydrolase</keyword>
<dbReference type="InterPro" id="IPR052710">
    <property type="entry name" value="CAAX_protease"/>
</dbReference>
<dbReference type="Proteomes" id="UP000294071">
    <property type="component" value="Unassembled WGS sequence"/>
</dbReference>
<feature type="transmembrane region" description="Helical" evidence="1">
    <location>
        <begin position="196"/>
        <end position="217"/>
    </location>
</feature>
<dbReference type="RefSeq" id="WP_129400690.1">
    <property type="nucleotide sequence ID" value="NZ_SDWT01000001.1"/>
</dbReference>
<dbReference type="GO" id="GO:0008237">
    <property type="term" value="F:metallopeptidase activity"/>
    <property type="evidence" value="ECO:0007669"/>
    <property type="project" value="UniProtKB-KW"/>
</dbReference>
<feature type="transmembrane region" description="Helical" evidence="1">
    <location>
        <begin position="165"/>
        <end position="184"/>
    </location>
</feature>
<organism evidence="3 4">
    <name type="scientific">Nocardioides oleivorans</name>
    <dbReference type="NCBI Taxonomy" id="273676"/>
    <lineage>
        <taxon>Bacteria</taxon>
        <taxon>Bacillati</taxon>
        <taxon>Actinomycetota</taxon>
        <taxon>Actinomycetes</taxon>
        <taxon>Propionibacteriales</taxon>
        <taxon>Nocardioidaceae</taxon>
        <taxon>Nocardioides</taxon>
    </lineage>
</organism>
<evidence type="ECO:0000256" key="1">
    <source>
        <dbReference type="SAM" id="Phobius"/>
    </source>
</evidence>
<dbReference type="GO" id="GO:0006508">
    <property type="term" value="P:proteolysis"/>
    <property type="evidence" value="ECO:0007669"/>
    <property type="project" value="UniProtKB-KW"/>
</dbReference>
<dbReference type="Pfam" id="PF02517">
    <property type="entry name" value="Rce1-like"/>
    <property type="match status" value="1"/>
</dbReference>
<proteinExistence type="predicted"/>
<dbReference type="PANTHER" id="PTHR36435:SF1">
    <property type="entry name" value="CAAX AMINO TERMINAL PROTEASE FAMILY PROTEIN"/>
    <property type="match status" value="1"/>
</dbReference>
<feature type="transmembrane region" description="Helical" evidence="1">
    <location>
        <begin position="119"/>
        <end position="141"/>
    </location>
</feature>
<dbReference type="PANTHER" id="PTHR36435">
    <property type="entry name" value="SLR1288 PROTEIN"/>
    <property type="match status" value="1"/>
</dbReference>
<evidence type="ECO:0000313" key="3">
    <source>
        <dbReference type="EMBL" id="RYB95350.1"/>
    </source>
</evidence>
<dbReference type="GO" id="GO:0080120">
    <property type="term" value="P:CAAX-box protein maturation"/>
    <property type="evidence" value="ECO:0007669"/>
    <property type="project" value="UniProtKB-ARBA"/>
</dbReference>
<evidence type="ECO:0000259" key="2">
    <source>
        <dbReference type="Pfam" id="PF02517"/>
    </source>
</evidence>
<evidence type="ECO:0000313" key="4">
    <source>
        <dbReference type="Proteomes" id="UP000294071"/>
    </source>
</evidence>